<protein>
    <submittedName>
        <fullName evidence="2">Antibiotic biosynthesis monooxygenase</fullName>
    </submittedName>
</protein>
<evidence type="ECO:0000259" key="1">
    <source>
        <dbReference type="Pfam" id="PF03992"/>
    </source>
</evidence>
<reference evidence="2 3" key="1">
    <citation type="submission" date="2018-04" db="EMBL/GenBank/DDBJ databases">
        <title>Novel species isolated from glacier.</title>
        <authorList>
            <person name="Liu Q."/>
            <person name="Xin Y.-H."/>
        </authorList>
    </citation>
    <scope>NUCLEOTIDE SEQUENCE [LARGE SCALE GENOMIC DNA]</scope>
    <source>
        <strain evidence="2 3">GT1R17</strain>
    </source>
</reference>
<dbReference type="Proteomes" id="UP000244248">
    <property type="component" value="Unassembled WGS sequence"/>
</dbReference>
<name>A0A2T5MHI1_9GAMM</name>
<dbReference type="InterPro" id="IPR011008">
    <property type="entry name" value="Dimeric_a/b-barrel"/>
</dbReference>
<accession>A0A2T5MHI1</accession>
<dbReference type="SUPFAM" id="SSF54909">
    <property type="entry name" value="Dimeric alpha+beta barrel"/>
    <property type="match status" value="1"/>
</dbReference>
<dbReference type="GO" id="GO:0004497">
    <property type="term" value="F:monooxygenase activity"/>
    <property type="evidence" value="ECO:0007669"/>
    <property type="project" value="UniProtKB-KW"/>
</dbReference>
<organism evidence="2 3">
    <name type="scientific">Stenotrophobium rhamnosiphilum</name>
    <dbReference type="NCBI Taxonomy" id="2029166"/>
    <lineage>
        <taxon>Bacteria</taxon>
        <taxon>Pseudomonadati</taxon>
        <taxon>Pseudomonadota</taxon>
        <taxon>Gammaproteobacteria</taxon>
        <taxon>Nevskiales</taxon>
        <taxon>Nevskiaceae</taxon>
        <taxon>Stenotrophobium</taxon>
    </lineage>
</organism>
<sequence length="125" mass="14411">MSEARVSNNKTEFAVIYQWLIKPGKETQFRKAWEGLTLLQMNNRGSRGSRLHKSEQGTWIAYAQWVDKKSWEASCEQKPEDEMWSQLMLDAVEDTWPPTFLAPIADHLMPEQLASQGLTGPHVKH</sequence>
<dbReference type="Gene3D" id="3.30.70.100">
    <property type="match status" value="1"/>
</dbReference>
<keyword evidence="3" id="KW-1185">Reference proteome</keyword>
<dbReference type="EMBL" id="QANS01000002">
    <property type="protein sequence ID" value="PTU32046.1"/>
    <property type="molecule type" value="Genomic_DNA"/>
</dbReference>
<proteinExistence type="predicted"/>
<dbReference type="AlphaFoldDB" id="A0A2T5MHI1"/>
<gene>
    <name evidence="2" type="ORF">CJD38_05045</name>
</gene>
<keyword evidence="2" id="KW-0503">Monooxygenase</keyword>
<dbReference type="InterPro" id="IPR007138">
    <property type="entry name" value="ABM_dom"/>
</dbReference>
<evidence type="ECO:0000313" key="3">
    <source>
        <dbReference type="Proteomes" id="UP000244248"/>
    </source>
</evidence>
<dbReference type="Pfam" id="PF03992">
    <property type="entry name" value="ABM"/>
    <property type="match status" value="1"/>
</dbReference>
<keyword evidence="2" id="KW-0560">Oxidoreductase</keyword>
<feature type="domain" description="ABM" evidence="1">
    <location>
        <begin position="13"/>
        <end position="74"/>
    </location>
</feature>
<comment type="caution">
    <text evidence="2">The sequence shown here is derived from an EMBL/GenBank/DDBJ whole genome shotgun (WGS) entry which is preliminary data.</text>
</comment>
<evidence type="ECO:0000313" key="2">
    <source>
        <dbReference type="EMBL" id="PTU32046.1"/>
    </source>
</evidence>